<keyword evidence="2" id="KW-1185">Reference proteome</keyword>
<dbReference type="AlphaFoldDB" id="A0A183K4L8"/>
<reference evidence="1 2" key="2">
    <citation type="submission" date="2018-11" db="EMBL/GenBank/DDBJ databases">
        <authorList>
            <consortium name="Pathogen Informatics"/>
        </authorList>
    </citation>
    <scope>NUCLEOTIDE SEQUENCE [LARGE SCALE GENOMIC DNA]</scope>
    <source>
        <strain evidence="1">Dakar</strain>
        <strain evidence="2">Dakar, Senegal</strain>
    </source>
</reference>
<gene>
    <name evidence="1" type="ORF">SCUD_LOCUS9938</name>
</gene>
<accession>A0A183K4L8</accession>
<reference evidence="3" key="1">
    <citation type="submission" date="2016-06" db="UniProtKB">
        <authorList>
            <consortium name="WormBaseParasite"/>
        </authorList>
    </citation>
    <scope>IDENTIFICATION</scope>
</reference>
<organism evidence="3">
    <name type="scientific">Schistosoma curassoni</name>
    <dbReference type="NCBI Taxonomy" id="6186"/>
    <lineage>
        <taxon>Eukaryota</taxon>
        <taxon>Metazoa</taxon>
        <taxon>Spiralia</taxon>
        <taxon>Lophotrochozoa</taxon>
        <taxon>Platyhelminthes</taxon>
        <taxon>Trematoda</taxon>
        <taxon>Digenea</taxon>
        <taxon>Strigeidida</taxon>
        <taxon>Schistosomatoidea</taxon>
        <taxon>Schistosomatidae</taxon>
        <taxon>Schistosoma</taxon>
    </lineage>
</organism>
<evidence type="ECO:0000313" key="3">
    <source>
        <dbReference type="WBParaSite" id="SCUD_0000993801-mRNA-1"/>
    </source>
</evidence>
<sequence>MLLPVKSLYLYFPTHYDMPIKIFACFLCISCIHECNKPKTSDLLKVVDCMTLVSSTFFIASDLYCLLS</sequence>
<evidence type="ECO:0000313" key="2">
    <source>
        <dbReference type="Proteomes" id="UP000279833"/>
    </source>
</evidence>
<dbReference type="EMBL" id="UZAK01033495">
    <property type="protein sequence ID" value="VDP37759.1"/>
    <property type="molecule type" value="Genomic_DNA"/>
</dbReference>
<name>A0A183K4L8_9TREM</name>
<protein>
    <submittedName>
        <fullName evidence="3">Ovule protein</fullName>
    </submittedName>
</protein>
<dbReference type="WBParaSite" id="SCUD_0000993801-mRNA-1">
    <property type="protein sequence ID" value="SCUD_0000993801-mRNA-1"/>
    <property type="gene ID" value="SCUD_0000993801"/>
</dbReference>
<evidence type="ECO:0000313" key="1">
    <source>
        <dbReference type="EMBL" id="VDP37759.1"/>
    </source>
</evidence>
<dbReference type="Proteomes" id="UP000279833">
    <property type="component" value="Unassembled WGS sequence"/>
</dbReference>
<proteinExistence type="predicted"/>